<dbReference type="InterPro" id="IPR019251">
    <property type="entry name" value="DUF2231_TM"/>
</dbReference>
<dbReference type="RefSeq" id="WP_074261436.1">
    <property type="nucleotide sequence ID" value="NZ_FSRJ01000004.1"/>
</dbReference>
<feature type="transmembrane region" description="Helical" evidence="1">
    <location>
        <begin position="54"/>
        <end position="79"/>
    </location>
</feature>
<sequence length="171" mass="17627">MDATDLAPLASEDLLQVAGLPLHPLIVHAVVVLTPLTVLALLLGTFWPAARRRLGIVTALGALGVLVLVPITVAAGQSLAAVIGPVPAVARHQQFGEMLLPWAIALFIVAAAQWAWFRFGDERMRRDSPGAARAARIGLAAASVVVGVGTAVLLVLIGDSGARAVWGGLLS</sequence>
<keyword evidence="1" id="KW-1133">Transmembrane helix</keyword>
<feature type="transmembrane region" description="Helical" evidence="1">
    <location>
        <begin position="25"/>
        <end position="47"/>
    </location>
</feature>
<organism evidence="3 4">
    <name type="scientific">Agromyces cerinus subsp. cerinus</name>
    <dbReference type="NCBI Taxonomy" id="232089"/>
    <lineage>
        <taxon>Bacteria</taxon>
        <taxon>Bacillati</taxon>
        <taxon>Actinomycetota</taxon>
        <taxon>Actinomycetes</taxon>
        <taxon>Micrococcales</taxon>
        <taxon>Microbacteriaceae</taxon>
        <taxon>Agromyces</taxon>
    </lineage>
</organism>
<evidence type="ECO:0000313" key="3">
    <source>
        <dbReference type="EMBL" id="SIO21297.1"/>
    </source>
</evidence>
<feature type="transmembrane region" description="Helical" evidence="1">
    <location>
        <begin position="99"/>
        <end position="117"/>
    </location>
</feature>
<reference evidence="4" key="1">
    <citation type="submission" date="2016-11" db="EMBL/GenBank/DDBJ databases">
        <authorList>
            <person name="Varghese N."/>
            <person name="Submissions S."/>
        </authorList>
    </citation>
    <scope>NUCLEOTIDE SEQUENCE [LARGE SCALE GENOMIC DNA]</scope>
    <source>
        <strain evidence="4">DSM 8595</strain>
    </source>
</reference>
<dbReference type="OrthoDB" id="4864772at2"/>
<keyword evidence="1" id="KW-0472">Membrane</keyword>
<keyword evidence="4" id="KW-1185">Reference proteome</keyword>
<keyword evidence="1" id="KW-0812">Transmembrane</keyword>
<dbReference type="AlphaFoldDB" id="A0A1N6HNG7"/>
<dbReference type="EMBL" id="FSRJ01000004">
    <property type="protein sequence ID" value="SIO21297.1"/>
    <property type="molecule type" value="Genomic_DNA"/>
</dbReference>
<dbReference type="Proteomes" id="UP000184699">
    <property type="component" value="Unassembled WGS sequence"/>
</dbReference>
<gene>
    <name evidence="3" type="ORF">SAMN05443544_3350</name>
</gene>
<name>A0A1N6HNG7_9MICO</name>
<evidence type="ECO:0000259" key="2">
    <source>
        <dbReference type="Pfam" id="PF09990"/>
    </source>
</evidence>
<feature type="transmembrane region" description="Helical" evidence="1">
    <location>
        <begin position="137"/>
        <end position="157"/>
    </location>
</feature>
<dbReference type="STRING" id="232089.SAMN05443544_3350"/>
<protein>
    <recommendedName>
        <fullName evidence="2">DUF2231 domain-containing protein</fullName>
    </recommendedName>
</protein>
<dbReference type="Pfam" id="PF09990">
    <property type="entry name" value="DUF2231"/>
    <property type="match status" value="1"/>
</dbReference>
<feature type="domain" description="DUF2231" evidence="2">
    <location>
        <begin position="19"/>
        <end position="166"/>
    </location>
</feature>
<evidence type="ECO:0000313" key="4">
    <source>
        <dbReference type="Proteomes" id="UP000184699"/>
    </source>
</evidence>
<evidence type="ECO:0000256" key="1">
    <source>
        <dbReference type="SAM" id="Phobius"/>
    </source>
</evidence>
<accession>A0A1N6HNG7</accession>
<proteinExistence type="predicted"/>